<evidence type="ECO:0000313" key="3">
    <source>
        <dbReference type="EMBL" id="KAK0644600.1"/>
    </source>
</evidence>
<sequence>MMAEVEVFNLNDLHPNSTSPDADAVASSVSQASEVRPDRPGSGPNPTRNPGGFLATTLNHLLASSNNLENSRKPWKPSMATVLGTGGFVIACVALWSTIAATNDGRKAKLLAEWTAKKDFLEFCQTTEYASASCKATQNMTLDPPPGFNRRSWRYSFHTDSFRTDSNHGILLPIAMILVFNLCLGCRRRVIRCLRSLRRRRVPGSTSFRTDFSLQPDAVTRRQRVRSRPARSTSLLPPERDHQYQSTGITPKTPAIFGQLAEFDFNFDSATAGYFTTGVHASQEGTARRRRVQKAKARPGSSVGRNAEPIQSRLVPLNDLPSKEADTVGPENAFRQVVGQKFRRLRGGESGLNYMCNCSARCVDKEHQKEIQLRRSLHRGNGVETDKNDAESLWHSQGKPIFSCSCLTLTNYRNAFYKSPTKPGEVELCGFCGQEIPVIEPGPERLRRHISLWHVRHLFAHNFGRCDQNFYLSKDFRQHIIERHGGIIGDWTSVLEEACRSVVDR</sequence>
<keyword evidence="2" id="KW-0812">Transmembrane</keyword>
<keyword evidence="2" id="KW-0472">Membrane</keyword>
<reference evidence="3" key="1">
    <citation type="submission" date="2023-06" db="EMBL/GenBank/DDBJ databases">
        <title>Genome-scale phylogeny and comparative genomics of the fungal order Sordariales.</title>
        <authorList>
            <consortium name="Lawrence Berkeley National Laboratory"/>
            <person name="Hensen N."/>
            <person name="Bonometti L."/>
            <person name="Westerberg I."/>
            <person name="Brannstrom I.O."/>
            <person name="Guillou S."/>
            <person name="Cros-Aarteil S."/>
            <person name="Calhoun S."/>
            <person name="Haridas S."/>
            <person name="Kuo A."/>
            <person name="Mondo S."/>
            <person name="Pangilinan J."/>
            <person name="Riley R."/>
            <person name="Labutti K."/>
            <person name="Andreopoulos B."/>
            <person name="Lipzen A."/>
            <person name="Chen C."/>
            <person name="Yanf M."/>
            <person name="Daum C."/>
            <person name="Ng V."/>
            <person name="Clum A."/>
            <person name="Steindorff A."/>
            <person name="Ohm R."/>
            <person name="Martin F."/>
            <person name="Silar P."/>
            <person name="Natvig D."/>
            <person name="Lalanne C."/>
            <person name="Gautier V."/>
            <person name="Ament-Velasquez S.L."/>
            <person name="Kruys A."/>
            <person name="Hutchinson M.I."/>
            <person name="Powell A.J."/>
            <person name="Barry K."/>
            <person name="Miller A.N."/>
            <person name="Grigoriev I.V."/>
            <person name="Debuchy R."/>
            <person name="Gladieux P."/>
            <person name="Thoren M.H."/>
            <person name="Johannesson H."/>
        </authorList>
    </citation>
    <scope>NUCLEOTIDE SEQUENCE</scope>
    <source>
        <strain evidence="3">SMH2532-1</strain>
    </source>
</reference>
<keyword evidence="2" id="KW-1133">Transmembrane helix</keyword>
<dbReference type="EMBL" id="JAULSV010000005">
    <property type="protein sequence ID" value="KAK0644600.1"/>
    <property type="molecule type" value="Genomic_DNA"/>
</dbReference>
<evidence type="ECO:0000256" key="2">
    <source>
        <dbReference type="SAM" id="Phobius"/>
    </source>
</evidence>
<feature type="compositionally biased region" description="Low complexity" evidence="1">
    <location>
        <begin position="17"/>
        <end position="33"/>
    </location>
</feature>
<proteinExistence type="predicted"/>
<name>A0AA40CN29_9PEZI</name>
<evidence type="ECO:0000313" key="4">
    <source>
        <dbReference type="Proteomes" id="UP001174936"/>
    </source>
</evidence>
<feature type="transmembrane region" description="Helical" evidence="2">
    <location>
        <begin position="170"/>
        <end position="191"/>
    </location>
</feature>
<dbReference type="Proteomes" id="UP001174936">
    <property type="component" value="Unassembled WGS sequence"/>
</dbReference>
<protein>
    <recommendedName>
        <fullName evidence="5">C2H2-type domain-containing protein</fullName>
    </recommendedName>
</protein>
<feature type="region of interest" description="Disordered" evidence="1">
    <location>
        <begin position="282"/>
        <end position="327"/>
    </location>
</feature>
<feature type="region of interest" description="Disordered" evidence="1">
    <location>
        <begin position="219"/>
        <end position="251"/>
    </location>
</feature>
<feature type="compositionally biased region" description="Basic residues" evidence="1">
    <location>
        <begin position="288"/>
        <end position="297"/>
    </location>
</feature>
<keyword evidence="4" id="KW-1185">Reference proteome</keyword>
<feature type="transmembrane region" description="Helical" evidence="2">
    <location>
        <begin position="80"/>
        <end position="101"/>
    </location>
</feature>
<organism evidence="3 4">
    <name type="scientific">Cercophora newfieldiana</name>
    <dbReference type="NCBI Taxonomy" id="92897"/>
    <lineage>
        <taxon>Eukaryota</taxon>
        <taxon>Fungi</taxon>
        <taxon>Dikarya</taxon>
        <taxon>Ascomycota</taxon>
        <taxon>Pezizomycotina</taxon>
        <taxon>Sordariomycetes</taxon>
        <taxon>Sordariomycetidae</taxon>
        <taxon>Sordariales</taxon>
        <taxon>Lasiosphaeriaceae</taxon>
        <taxon>Cercophora</taxon>
    </lineage>
</organism>
<accession>A0AA40CN29</accession>
<comment type="caution">
    <text evidence="3">The sequence shown here is derived from an EMBL/GenBank/DDBJ whole genome shotgun (WGS) entry which is preliminary data.</text>
</comment>
<dbReference type="AlphaFoldDB" id="A0AA40CN29"/>
<feature type="region of interest" description="Disordered" evidence="1">
    <location>
        <begin position="12"/>
        <end position="51"/>
    </location>
</feature>
<gene>
    <name evidence="3" type="ORF">B0T16DRAFT_199062</name>
</gene>
<evidence type="ECO:0000256" key="1">
    <source>
        <dbReference type="SAM" id="MobiDB-lite"/>
    </source>
</evidence>
<evidence type="ECO:0008006" key="5">
    <source>
        <dbReference type="Google" id="ProtNLM"/>
    </source>
</evidence>